<comment type="caution">
    <text evidence="1">The sequence shown here is derived from an EMBL/GenBank/DDBJ whole genome shotgun (WGS) entry which is preliminary data.</text>
</comment>
<gene>
    <name evidence="1" type="ORF">HO133_006763</name>
</gene>
<dbReference type="EMBL" id="JACCJB010000026">
    <property type="protein sequence ID" value="KAF6217661.1"/>
    <property type="molecule type" value="Genomic_DNA"/>
</dbReference>
<evidence type="ECO:0000313" key="1">
    <source>
        <dbReference type="EMBL" id="KAF6217661.1"/>
    </source>
</evidence>
<name>A0A8H6C6S2_9LECA</name>
<proteinExistence type="predicted"/>
<protein>
    <submittedName>
        <fullName evidence="1">Uncharacterized protein</fullName>
    </submittedName>
</protein>
<keyword evidence="2" id="KW-1185">Reference proteome</keyword>
<accession>A0A8H6C6S2</accession>
<dbReference type="Gene3D" id="3.40.1310.20">
    <property type="match status" value="1"/>
</dbReference>
<evidence type="ECO:0000313" key="2">
    <source>
        <dbReference type="Proteomes" id="UP000593566"/>
    </source>
</evidence>
<organism evidence="1 2">
    <name type="scientific">Letharia lupina</name>
    <dbReference type="NCBI Taxonomy" id="560253"/>
    <lineage>
        <taxon>Eukaryota</taxon>
        <taxon>Fungi</taxon>
        <taxon>Dikarya</taxon>
        <taxon>Ascomycota</taxon>
        <taxon>Pezizomycotina</taxon>
        <taxon>Lecanoromycetes</taxon>
        <taxon>OSLEUM clade</taxon>
        <taxon>Lecanoromycetidae</taxon>
        <taxon>Lecanorales</taxon>
        <taxon>Lecanorineae</taxon>
        <taxon>Parmeliaceae</taxon>
        <taxon>Letharia</taxon>
    </lineage>
</organism>
<dbReference type="Proteomes" id="UP000593566">
    <property type="component" value="Unassembled WGS sequence"/>
</dbReference>
<reference evidence="1 2" key="1">
    <citation type="journal article" date="2020" name="Genomics">
        <title>Complete, high-quality genomes from long-read metagenomic sequencing of two wolf lichen thalli reveals enigmatic genome architecture.</title>
        <authorList>
            <person name="McKenzie S.K."/>
            <person name="Walston R.F."/>
            <person name="Allen J.L."/>
        </authorList>
    </citation>
    <scope>NUCLEOTIDE SEQUENCE [LARGE SCALE GENOMIC DNA]</scope>
    <source>
        <strain evidence="1">WasteWater1</strain>
    </source>
</reference>
<sequence>MDVVIHFAAGDAFVNGSEGDAPDVDGKYRVNGKHIYVIWSRSTIDSKEEFHQKPLTVLPAGVRMFGWREVHQDGTQDSYGVFSFKEKAYWPDAAKKFSIEGDTNAIRFEKRKPRKRAGGFLENTMAYCSKDGDAFGEMLSPEGAVAEQNIDEVDEEKEWPMIRSPALERALSRTKRAKLLSTAGE</sequence>
<dbReference type="GeneID" id="59335164"/>
<dbReference type="RefSeq" id="XP_037147096.1">
    <property type="nucleotide sequence ID" value="XM_037297660.1"/>
</dbReference>
<dbReference type="AlphaFoldDB" id="A0A8H6C6S2"/>